<organism evidence="1 2">
    <name type="scientific">Fusarium oxysporum NRRL 32931</name>
    <dbReference type="NCBI Taxonomy" id="660029"/>
    <lineage>
        <taxon>Eukaryota</taxon>
        <taxon>Fungi</taxon>
        <taxon>Dikarya</taxon>
        <taxon>Ascomycota</taxon>
        <taxon>Pezizomycotina</taxon>
        <taxon>Sordariomycetes</taxon>
        <taxon>Hypocreomycetidae</taxon>
        <taxon>Hypocreales</taxon>
        <taxon>Nectriaceae</taxon>
        <taxon>Fusarium</taxon>
        <taxon>Fusarium oxysporum species complex</taxon>
    </lineage>
</organism>
<accession>W9HU25</accession>
<reference evidence="1 2" key="1">
    <citation type="submission" date="2011-06" db="EMBL/GenBank/DDBJ databases">
        <title>The Genome Sequence of Fusarium oxysporum FOSC 3-a.</title>
        <authorList>
            <consortium name="The Broad Institute Genome Sequencing Platform"/>
            <person name="Ma L.-J."/>
            <person name="Gale L.R."/>
            <person name="Schwartz D.C."/>
            <person name="Zhou S."/>
            <person name="Corby-Kistler H."/>
            <person name="Young S.K."/>
            <person name="Zeng Q."/>
            <person name="Gargeya S."/>
            <person name="Fitzgerald M."/>
            <person name="Haas B."/>
            <person name="Abouelleil A."/>
            <person name="Alvarado L."/>
            <person name="Arachchi H.M."/>
            <person name="Berlin A."/>
            <person name="Brown A."/>
            <person name="Chapman S.B."/>
            <person name="Chen Z."/>
            <person name="Dunbar C."/>
            <person name="Freedman E."/>
            <person name="Gearin G."/>
            <person name="Gellesch M."/>
            <person name="Goldberg J."/>
            <person name="Griggs A."/>
            <person name="Gujja S."/>
            <person name="Heiman D."/>
            <person name="Howarth C."/>
            <person name="Larson L."/>
            <person name="Lui A."/>
            <person name="MacDonald P.J.P."/>
            <person name="Mehta T."/>
            <person name="Montmayeur A."/>
            <person name="Murphy C."/>
            <person name="Neiman D."/>
            <person name="Pearson M."/>
            <person name="Priest M."/>
            <person name="Roberts A."/>
            <person name="Saif S."/>
            <person name="Shea T."/>
            <person name="Shenoy N."/>
            <person name="Sisk P."/>
            <person name="Stolte C."/>
            <person name="Sykes S."/>
            <person name="Wortman J."/>
            <person name="Nusbaum C."/>
            <person name="Birren B."/>
        </authorList>
    </citation>
    <scope>NUCLEOTIDE SEQUENCE [LARGE SCALE GENOMIC DNA]</scope>
    <source>
        <strain evidence="2">FOSC 3-a</strain>
    </source>
</reference>
<gene>
    <name evidence="1" type="ORF">FOYG_14081</name>
</gene>
<protein>
    <submittedName>
        <fullName evidence="1">Uncharacterized protein</fullName>
    </submittedName>
</protein>
<dbReference type="EMBL" id="JH717847">
    <property type="protein sequence ID" value="EWY84329.1"/>
    <property type="molecule type" value="Genomic_DNA"/>
</dbReference>
<evidence type="ECO:0000313" key="1">
    <source>
        <dbReference type="EMBL" id="EWY84329.1"/>
    </source>
</evidence>
<sequence length="39" mass="4598">MVGMGLYGRNAAYFAFLVYRPRWKCGKWKCAAFLVYMLD</sequence>
<dbReference type="Proteomes" id="UP000030753">
    <property type="component" value="Unassembled WGS sequence"/>
</dbReference>
<name>W9HU25_FUSOX</name>
<evidence type="ECO:0000313" key="2">
    <source>
        <dbReference type="Proteomes" id="UP000030753"/>
    </source>
</evidence>
<dbReference type="AlphaFoldDB" id="W9HU25"/>
<proteinExistence type="predicted"/>
<dbReference type="HOGENOM" id="CLU_3320050_0_0_1"/>